<gene>
    <name evidence="1" type="ORF">GTK07_18670</name>
</gene>
<evidence type="ECO:0000313" key="2">
    <source>
        <dbReference type="Proteomes" id="UP000468707"/>
    </source>
</evidence>
<dbReference type="AlphaFoldDB" id="A0A6I5L9G8"/>
<comment type="caution">
    <text evidence="1">The sequence shown here is derived from an EMBL/GenBank/DDBJ whole genome shotgun (WGS) entry which is preliminary data.</text>
</comment>
<dbReference type="Proteomes" id="UP000468707">
    <property type="component" value="Unassembled WGS sequence"/>
</dbReference>
<organism evidence="1 2">
    <name type="scientific">Flagellimonas sediminis</name>
    <dbReference type="NCBI Taxonomy" id="2696468"/>
    <lineage>
        <taxon>Bacteria</taxon>
        <taxon>Pseudomonadati</taxon>
        <taxon>Bacteroidota</taxon>
        <taxon>Flavobacteriia</taxon>
        <taxon>Flavobacteriales</taxon>
        <taxon>Flavobacteriaceae</taxon>
        <taxon>Flagellimonas</taxon>
    </lineage>
</organism>
<sequence>MKMNNGVGPVKRVDLNLRTLFPELATTIYKIELNKYLIYVTNFSGDFKVLTERFENEIRPLLTPVKLVNTKPEHFQEIIPGLSDLEISKGFQGMLMNKVEWIFLLAAKFPKINFYKISDDDGVVGIHIANYKIKSGKETKYVYADIFSIAELEAFISSHQSPITFNIIIDEFEEKPELTQGFDERGGTFTYVREKNQKPLFVQRDESLWFDNIDAIFESKYTKEHLYFYDKEEYSCYADFSAFPNIDLRYFLMLYQTMYLSPPLDTKISEWLKGFDVTVRELLTLIERGRVKLILINDTSRYDLGFLNEVYELRPNAIISKRGVSCLQQCDIVEMSNRYIFNEMKLVQELKLISEFLAKELKKDTKMLYNALVWPIKARRKSFEVLHRGGVLSASLYGVDQIIDNPPSSDISEDTSFLLKMFSYATHLSHSLNATYFPVRGEEGYTDESYAEVMGKLLNFYRNATISNLKDFTDCESFLANGNTFVLPIELIKINPYPSILEFEEVLSKEIVFPNSERLIKTLSHLSLDEQKKKIAFYNREVTRYLGKTQKTERLLDLGVQTLFEIIGSPMGLPIGSIFNFSQWATNKYMKKISPAQRIQEKIDLALNQSTDRKNIHFLSKINRVAMLREA</sequence>
<accession>A0A6I5L9G8</accession>
<dbReference type="EMBL" id="JAAAMI010000016">
    <property type="protein sequence ID" value="NDV45350.1"/>
    <property type="molecule type" value="Genomic_DNA"/>
</dbReference>
<evidence type="ECO:0000313" key="1">
    <source>
        <dbReference type="EMBL" id="NDV45350.1"/>
    </source>
</evidence>
<proteinExistence type="predicted"/>
<name>A0A6I5L9G8_9FLAO</name>
<keyword evidence="2" id="KW-1185">Reference proteome</keyword>
<protein>
    <submittedName>
        <fullName evidence="1">Uncharacterized protein</fullName>
    </submittedName>
</protein>
<dbReference type="RefSeq" id="WP_156102167.1">
    <property type="nucleotide sequence ID" value="NZ_JAAAMI010000016.1"/>
</dbReference>
<reference evidence="1 2" key="1">
    <citation type="submission" date="2020-01" db="EMBL/GenBank/DDBJ databases">
        <title>Muricauda sediminis sp.nov. 40Bstr401.</title>
        <authorList>
            <person name="Xue Z."/>
            <person name="Zhu S."/>
            <person name="Ren N."/>
            <person name="Chen T."/>
            <person name="Chen X."/>
            <person name="Chen J."/>
            <person name="Yang J."/>
        </authorList>
    </citation>
    <scope>NUCLEOTIDE SEQUENCE [LARGE SCALE GENOMIC DNA]</scope>
    <source>
        <strain evidence="1 2">40Bstr401</strain>
    </source>
</reference>